<dbReference type="EMBL" id="NSKB01000004">
    <property type="protein sequence ID" value="PAU76696.1"/>
    <property type="molecule type" value="Genomic_DNA"/>
</dbReference>
<dbReference type="InterPro" id="IPR017937">
    <property type="entry name" value="Thioredoxin_CS"/>
</dbReference>
<dbReference type="GO" id="GO:0015036">
    <property type="term" value="F:disulfide oxidoreductase activity"/>
    <property type="evidence" value="ECO:0007669"/>
    <property type="project" value="UniProtKB-ARBA"/>
</dbReference>
<dbReference type="PROSITE" id="PS51352">
    <property type="entry name" value="THIOREDOXIN_2"/>
    <property type="match status" value="1"/>
</dbReference>
<dbReference type="RefSeq" id="WP_095621085.1">
    <property type="nucleotide sequence ID" value="NZ_NSKB01000004.1"/>
</dbReference>
<keyword evidence="3" id="KW-1015">Disulfide bond</keyword>
<keyword evidence="5" id="KW-0472">Membrane</keyword>
<keyword evidence="5" id="KW-1133">Transmembrane helix</keyword>
<dbReference type="PANTHER" id="PTHR42852:SF6">
    <property type="entry name" value="THIOL:DISULFIDE INTERCHANGE PROTEIN DSBE"/>
    <property type="match status" value="1"/>
</dbReference>
<feature type="transmembrane region" description="Helical" evidence="5">
    <location>
        <begin position="46"/>
        <end position="66"/>
    </location>
</feature>
<dbReference type="InterPro" id="IPR013766">
    <property type="entry name" value="Thioredoxin_domain"/>
</dbReference>
<keyword evidence="8" id="KW-1185">Reference proteome</keyword>
<evidence type="ECO:0000256" key="1">
    <source>
        <dbReference type="ARBA" id="ARBA00004196"/>
    </source>
</evidence>
<comment type="subcellular location">
    <subcellularLocation>
        <location evidence="1">Cell envelope</location>
    </subcellularLocation>
</comment>
<feature type="transmembrane region" description="Helical" evidence="5">
    <location>
        <begin position="6"/>
        <end position="34"/>
    </location>
</feature>
<feature type="transmembrane region" description="Helical" evidence="5">
    <location>
        <begin position="86"/>
        <end position="102"/>
    </location>
</feature>
<accession>A0A2A2EU81</accession>
<dbReference type="InterPro" id="IPR036249">
    <property type="entry name" value="Thioredoxin-like_sf"/>
</dbReference>
<evidence type="ECO:0000259" key="6">
    <source>
        <dbReference type="PROSITE" id="PS51352"/>
    </source>
</evidence>
<name>A0A2A2EU81_9GAMM</name>
<dbReference type="PANTHER" id="PTHR42852">
    <property type="entry name" value="THIOL:DISULFIDE INTERCHANGE PROTEIN DSBE"/>
    <property type="match status" value="1"/>
</dbReference>
<comment type="caution">
    <text evidence="7">The sequence shown here is derived from an EMBL/GenBank/DDBJ whole genome shotgun (WGS) entry which is preliminary data.</text>
</comment>
<feature type="domain" description="Thioredoxin" evidence="6">
    <location>
        <begin position="132"/>
        <end position="271"/>
    </location>
</feature>
<evidence type="ECO:0000256" key="2">
    <source>
        <dbReference type="ARBA" id="ARBA00022748"/>
    </source>
</evidence>
<organism evidence="7 8">
    <name type="scientific">Halomonas salipaludis</name>
    <dbReference type="NCBI Taxonomy" id="2032625"/>
    <lineage>
        <taxon>Bacteria</taxon>
        <taxon>Pseudomonadati</taxon>
        <taxon>Pseudomonadota</taxon>
        <taxon>Gammaproteobacteria</taxon>
        <taxon>Oceanospirillales</taxon>
        <taxon>Halomonadaceae</taxon>
        <taxon>Halomonas</taxon>
    </lineage>
</organism>
<dbReference type="Gene3D" id="3.40.30.10">
    <property type="entry name" value="Glutaredoxin"/>
    <property type="match status" value="1"/>
</dbReference>
<keyword evidence="5" id="KW-0812">Transmembrane</keyword>
<dbReference type="CDD" id="cd02966">
    <property type="entry name" value="TlpA_like_family"/>
    <property type="match status" value="1"/>
</dbReference>
<dbReference type="Proteomes" id="UP000217771">
    <property type="component" value="Unassembled WGS sequence"/>
</dbReference>
<dbReference type="GO" id="GO:0017004">
    <property type="term" value="P:cytochrome complex assembly"/>
    <property type="evidence" value="ECO:0007669"/>
    <property type="project" value="UniProtKB-KW"/>
</dbReference>
<dbReference type="GO" id="GO:0030313">
    <property type="term" value="C:cell envelope"/>
    <property type="evidence" value="ECO:0007669"/>
    <property type="project" value="UniProtKB-SubCell"/>
</dbReference>
<keyword evidence="2" id="KW-0201">Cytochrome c-type biogenesis</keyword>
<dbReference type="Pfam" id="PF08534">
    <property type="entry name" value="Redoxin"/>
    <property type="match status" value="1"/>
</dbReference>
<sequence>MLNHSIAIGPLGFSIGQVLLMLSFAIALAVGAWAGRGSRTGVSDTLFTLLLIALLGARLVFVARYWSSYDSLAGVLDIRDRGFDPFGALGAGALYIAWRLWQAPAQRRALAAALFGGALSWSLLAGPLTLMDATSRPLPSVELVTLEGSDTSLPALANAEGRPLVVNLWASWCPPCRREMPVFEEAQHAHDDITFVFVNQGESLAQVQQFLEEEALQLDNVLLDAALDLGEVTGAVAMPTTLYYDATGQLVDTHFGELSRATLQRGLQRLR</sequence>
<feature type="transmembrane region" description="Helical" evidence="5">
    <location>
        <begin position="109"/>
        <end position="130"/>
    </location>
</feature>
<evidence type="ECO:0000256" key="4">
    <source>
        <dbReference type="ARBA" id="ARBA00023284"/>
    </source>
</evidence>
<reference evidence="7 8" key="1">
    <citation type="submission" date="2017-08" db="EMBL/GenBank/DDBJ databases">
        <title>Halomonas alkalisoli sp. nov., isolated from saline alkaline soil.</title>
        <authorList>
            <person name="Wang D."/>
            <person name="Zhang G."/>
        </authorList>
    </citation>
    <scope>NUCLEOTIDE SEQUENCE [LARGE SCALE GENOMIC DNA]</scope>
    <source>
        <strain evidence="7 8">WRN001</strain>
    </source>
</reference>
<keyword evidence="4" id="KW-0676">Redox-active center</keyword>
<dbReference type="OrthoDB" id="9799347at2"/>
<evidence type="ECO:0000313" key="7">
    <source>
        <dbReference type="EMBL" id="PAU76696.1"/>
    </source>
</evidence>
<dbReference type="InterPro" id="IPR050553">
    <property type="entry name" value="Thioredoxin_ResA/DsbE_sf"/>
</dbReference>
<proteinExistence type="predicted"/>
<evidence type="ECO:0000256" key="3">
    <source>
        <dbReference type="ARBA" id="ARBA00023157"/>
    </source>
</evidence>
<gene>
    <name evidence="7" type="ORF">CK498_11960</name>
</gene>
<dbReference type="InterPro" id="IPR013740">
    <property type="entry name" value="Redoxin"/>
</dbReference>
<evidence type="ECO:0000313" key="8">
    <source>
        <dbReference type="Proteomes" id="UP000217771"/>
    </source>
</evidence>
<protein>
    <submittedName>
        <fullName evidence="7">Thiol:disulfide interchange protein</fullName>
    </submittedName>
</protein>
<dbReference type="SUPFAM" id="SSF52833">
    <property type="entry name" value="Thioredoxin-like"/>
    <property type="match status" value="1"/>
</dbReference>
<dbReference type="AlphaFoldDB" id="A0A2A2EU81"/>
<dbReference type="PROSITE" id="PS00194">
    <property type="entry name" value="THIOREDOXIN_1"/>
    <property type="match status" value="1"/>
</dbReference>
<evidence type="ECO:0000256" key="5">
    <source>
        <dbReference type="SAM" id="Phobius"/>
    </source>
</evidence>